<comment type="similarity">
    <text evidence="8">Belongs to the WUS homeobox family.</text>
</comment>
<feature type="compositionally biased region" description="Basic and acidic residues" evidence="11">
    <location>
        <begin position="162"/>
        <end position="175"/>
    </location>
</feature>
<accession>A0A328D8I2</accession>
<dbReference type="InterPro" id="IPR044555">
    <property type="entry name" value="WUSCHEL-like"/>
</dbReference>
<proteinExistence type="inferred from homology"/>
<dbReference type="SMART" id="SM00389">
    <property type="entry name" value="HOX"/>
    <property type="match status" value="1"/>
</dbReference>
<dbReference type="GO" id="GO:0003677">
    <property type="term" value="F:DNA binding"/>
    <property type="evidence" value="ECO:0007669"/>
    <property type="project" value="UniProtKB-UniRule"/>
</dbReference>
<comment type="subcellular location">
    <subcellularLocation>
        <location evidence="1 9 10">Nucleus</location>
    </subcellularLocation>
</comment>
<dbReference type="Proteomes" id="UP000249390">
    <property type="component" value="Unassembled WGS sequence"/>
</dbReference>
<evidence type="ECO:0000256" key="4">
    <source>
        <dbReference type="ARBA" id="ARBA00023125"/>
    </source>
</evidence>
<sequence>MTVGISPSRPTPSPAAASAPSFPAPSPPPPAGSLPHLRGHDYIALNRHLAAVAEQNKREFAGNQVVVSSRWNPTPEQLQMLEELYRRGTRTPSADQIQQITAQLRKHGKIEGKNVFYWFQNHKARERQKRRRQLEAAEAAAAGGPAADSDKSSLANNMDNNSEGKDSGANRRGCEVDEQQTINLSSTHTSLNAEKSKSVQMGTNENKDGADEIMQQKRSSREKSATWSNQISSPPSHHRHLIVAATDHPTSSSSSSSTGTATPFLHQPPHHPNFGFPVDPPNDYDAGCGPRTLQLFPLGRGDGCGNGDNNPTAPGNPAGSRNTRNHYQFFEFLPLKN</sequence>
<evidence type="ECO:0000313" key="14">
    <source>
        <dbReference type="Proteomes" id="UP000249390"/>
    </source>
</evidence>
<evidence type="ECO:0000256" key="11">
    <source>
        <dbReference type="SAM" id="MobiDB-lite"/>
    </source>
</evidence>
<keyword evidence="7 9" id="KW-0539">Nucleus</keyword>
<reference evidence="13 14" key="1">
    <citation type="submission" date="2018-06" db="EMBL/GenBank/DDBJ databases">
        <title>The Genome of Cuscuta australis (Dodder) Provides Insight into the Evolution of Plant Parasitism.</title>
        <authorList>
            <person name="Liu H."/>
        </authorList>
    </citation>
    <scope>NUCLEOTIDE SEQUENCE [LARGE SCALE GENOMIC DNA]</scope>
    <source>
        <strain evidence="14">cv. Yunnan</strain>
        <tissue evidence="13">Vines</tissue>
    </source>
</reference>
<feature type="domain" description="Homeobox" evidence="12">
    <location>
        <begin position="74"/>
        <end position="129"/>
    </location>
</feature>
<evidence type="ECO:0000256" key="6">
    <source>
        <dbReference type="ARBA" id="ARBA00023163"/>
    </source>
</evidence>
<evidence type="ECO:0000256" key="9">
    <source>
        <dbReference type="PROSITE-ProRule" id="PRU00108"/>
    </source>
</evidence>
<keyword evidence="14" id="KW-1185">Reference proteome</keyword>
<feature type="region of interest" description="Disordered" evidence="11">
    <location>
        <begin position="1"/>
        <end position="38"/>
    </location>
</feature>
<keyword evidence="5 9" id="KW-0371">Homeobox</keyword>
<feature type="compositionally biased region" description="Polar residues" evidence="11">
    <location>
        <begin position="179"/>
        <end position="204"/>
    </location>
</feature>
<dbReference type="FunFam" id="1.10.10.60:FF:000146">
    <property type="entry name" value="WUSCHEL-related homeobox 4"/>
    <property type="match status" value="1"/>
</dbReference>
<dbReference type="PANTHER" id="PTHR45940:SF13">
    <property type="entry name" value="WUSCHEL-RELATED HOMEOBOX 1"/>
    <property type="match status" value="1"/>
</dbReference>
<evidence type="ECO:0000256" key="10">
    <source>
        <dbReference type="RuleBase" id="RU000682"/>
    </source>
</evidence>
<comment type="caution">
    <text evidence="13">The sequence shown here is derived from an EMBL/GenBank/DDBJ whole genome shotgun (WGS) entry which is preliminary data.</text>
</comment>
<keyword evidence="3" id="KW-0805">Transcription regulation</keyword>
<organism evidence="13 14">
    <name type="scientific">Cuscuta australis</name>
    <dbReference type="NCBI Taxonomy" id="267555"/>
    <lineage>
        <taxon>Eukaryota</taxon>
        <taxon>Viridiplantae</taxon>
        <taxon>Streptophyta</taxon>
        <taxon>Embryophyta</taxon>
        <taxon>Tracheophyta</taxon>
        <taxon>Spermatophyta</taxon>
        <taxon>Magnoliopsida</taxon>
        <taxon>eudicotyledons</taxon>
        <taxon>Gunneridae</taxon>
        <taxon>Pentapetalae</taxon>
        <taxon>asterids</taxon>
        <taxon>lamiids</taxon>
        <taxon>Solanales</taxon>
        <taxon>Convolvulaceae</taxon>
        <taxon>Cuscuteae</taxon>
        <taxon>Cuscuta</taxon>
        <taxon>Cuscuta subgen. Grammica</taxon>
        <taxon>Cuscuta sect. Cleistogrammica</taxon>
    </lineage>
</organism>
<dbReference type="GO" id="GO:0099402">
    <property type="term" value="P:plant organ development"/>
    <property type="evidence" value="ECO:0007669"/>
    <property type="project" value="InterPro"/>
</dbReference>
<dbReference type="InterPro" id="IPR001356">
    <property type="entry name" value="HD"/>
</dbReference>
<gene>
    <name evidence="13" type="ORF">DM860_010274</name>
</gene>
<protein>
    <recommendedName>
        <fullName evidence="12">Homeobox domain-containing protein</fullName>
    </recommendedName>
</protein>
<feature type="region of interest" description="Disordered" evidence="11">
    <location>
        <begin position="301"/>
        <end position="323"/>
    </location>
</feature>
<evidence type="ECO:0000256" key="1">
    <source>
        <dbReference type="ARBA" id="ARBA00004123"/>
    </source>
</evidence>
<name>A0A328D8I2_9ASTE</name>
<dbReference type="SUPFAM" id="SSF46689">
    <property type="entry name" value="Homeodomain-like"/>
    <property type="match status" value="1"/>
</dbReference>
<dbReference type="CDD" id="cd00086">
    <property type="entry name" value="homeodomain"/>
    <property type="match status" value="1"/>
</dbReference>
<dbReference type="PROSITE" id="PS50071">
    <property type="entry name" value="HOMEOBOX_2"/>
    <property type="match status" value="1"/>
</dbReference>
<evidence type="ECO:0000256" key="8">
    <source>
        <dbReference type="ARBA" id="ARBA00024040"/>
    </source>
</evidence>
<evidence type="ECO:0000256" key="5">
    <source>
        <dbReference type="ARBA" id="ARBA00023155"/>
    </source>
</evidence>
<evidence type="ECO:0000256" key="2">
    <source>
        <dbReference type="ARBA" id="ARBA00022473"/>
    </source>
</evidence>
<evidence type="ECO:0000256" key="7">
    <source>
        <dbReference type="ARBA" id="ARBA00023242"/>
    </source>
</evidence>
<dbReference type="Gene3D" id="1.10.10.60">
    <property type="entry name" value="Homeodomain-like"/>
    <property type="match status" value="1"/>
</dbReference>
<feature type="compositionally biased region" description="Polar residues" evidence="11">
    <location>
        <begin position="152"/>
        <end position="161"/>
    </location>
</feature>
<keyword evidence="4 9" id="KW-0238">DNA-binding</keyword>
<dbReference type="PANTHER" id="PTHR45940">
    <property type="entry name" value="WUSCHEL-RELATED HOMEOBOX 1-RELATED"/>
    <property type="match status" value="1"/>
</dbReference>
<dbReference type="AlphaFoldDB" id="A0A328D8I2"/>
<dbReference type="GO" id="GO:0003700">
    <property type="term" value="F:DNA-binding transcription factor activity"/>
    <property type="evidence" value="ECO:0007669"/>
    <property type="project" value="InterPro"/>
</dbReference>
<dbReference type="InterPro" id="IPR009057">
    <property type="entry name" value="Homeodomain-like_sf"/>
</dbReference>
<feature type="compositionally biased region" description="Low complexity" evidence="11">
    <location>
        <begin position="136"/>
        <end position="147"/>
    </location>
</feature>
<evidence type="ECO:0000256" key="3">
    <source>
        <dbReference type="ARBA" id="ARBA00023015"/>
    </source>
</evidence>
<keyword evidence="6" id="KW-0804">Transcription</keyword>
<feature type="DNA-binding region" description="Homeobox" evidence="9">
    <location>
        <begin position="76"/>
        <end position="130"/>
    </location>
</feature>
<keyword evidence="2" id="KW-0217">Developmental protein</keyword>
<dbReference type="GO" id="GO:0005634">
    <property type="term" value="C:nucleus"/>
    <property type="evidence" value="ECO:0007669"/>
    <property type="project" value="UniProtKB-SubCell"/>
</dbReference>
<evidence type="ECO:0000259" key="12">
    <source>
        <dbReference type="PROSITE" id="PS50071"/>
    </source>
</evidence>
<feature type="region of interest" description="Disordered" evidence="11">
    <location>
        <begin position="124"/>
        <end position="270"/>
    </location>
</feature>
<feature type="compositionally biased region" description="Pro residues" evidence="11">
    <location>
        <begin position="22"/>
        <end position="32"/>
    </location>
</feature>
<feature type="compositionally biased region" description="Polar residues" evidence="11">
    <location>
        <begin position="225"/>
        <end position="235"/>
    </location>
</feature>
<dbReference type="Pfam" id="PF00046">
    <property type="entry name" value="Homeodomain"/>
    <property type="match status" value="1"/>
</dbReference>
<evidence type="ECO:0000313" key="13">
    <source>
        <dbReference type="EMBL" id="RAL41480.1"/>
    </source>
</evidence>
<dbReference type="EMBL" id="NQVE01000188">
    <property type="protein sequence ID" value="RAL41480.1"/>
    <property type="molecule type" value="Genomic_DNA"/>
</dbReference>